<dbReference type="PANTHER" id="PTHR13030:SF8">
    <property type="entry name" value="ADP-RIBOSE PYROPHOSPHATASE, MITOCHONDRIAL"/>
    <property type="match status" value="1"/>
</dbReference>
<dbReference type="Gene3D" id="3.90.79.10">
    <property type="entry name" value="Nucleoside Triphosphate Pyrophosphohydrolase"/>
    <property type="match status" value="1"/>
</dbReference>
<dbReference type="Pfam" id="PF00293">
    <property type="entry name" value="NUDIX"/>
    <property type="match status" value="1"/>
</dbReference>
<dbReference type="CDD" id="cd03670">
    <property type="entry name" value="NUDIX_ADPRase_Nudt9"/>
    <property type="match status" value="1"/>
</dbReference>
<dbReference type="InterPro" id="IPR000086">
    <property type="entry name" value="NUDIX_hydrolase_dom"/>
</dbReference>
<proteinExistence type="predicted"/>
<reference evidence="2" key="2">
    <citation type="submission" date="2025-09" db="UniProtKB">
        <authorList>
            <consortium name="Ensembl"/>
        </authorList>
    </citation>
    <scope>IDENTIFICATION</scope>
</reference>
<dbReference type="Proteomes" id="UP000694388">
    <property type="component" value="Unplaced"/>
</dbReference>
<keyword evidence="3" id="KW-1185">Reference proteome</keyword>
<reference evidence="2" key="1">
    <citation type="submission" date="2025-08" db="UniProtKB">
        <authorList>
            <consortium name="Ensembl"/>
        </authorList>
    </citation>
    <scope>IDENTIFICATION</scope>
</reference>
<organism evidence="2 3">
    <name type="scientific">Eptatretus burgeri</name>
    <name type="common">Inshore hagfish</name>
    <dbReference type="NCBI Taxonomy" id="7764"/>
    <lineage>
        <taxon>Eukaryota</taxon>
        <taxon>Metazoa</taxon>
        <taxon>Chordata</taxon>
        <taxon>Craniata</taxon>
        <taxon>Vertebrata</taxon>
        <taxon>Cyclostomata</taxon>
        <taxon>Myxini</taxon>
        <taxon>Myxiniformes</taxon>
        <taxon>Myxinidae</taxon>
        <taxon>Eptatretinae</taxon>
        <taxon>Eptatretus</taxon>
    </lineage>
</organism>
<dbReference type="GO" id="GO:0047631">
    <property type="term" value="F:ADP-ribose diphosphatase activity"/>
    <property type="evidence" value="ECO:0007669"/>
    <property type="project" value="InterPro"/>
</dbReference>
<dbReference type="InterPro" id="IPR039989">
    <property type="entry name" value="NUDT9"/>
</dbReference>
<dbReference type="SUPFAM" id="SSF55811">
    <property type="entry name" value="Nudix"/>
    <property type="match status" value="1"/>
</dbReference>
<dbReference type="Pfam" id="PF25969">
    <property type="entry name" value="NUDT9_N"/>
    <property type="match status" value="1"/>
</dbReference>
<sequence length="270" mass="30740">MLSACNRLQVRHLLLTMPLVSHVKARGKLYPGTSISRQPVPDDKVAWSVPFPEYCPPSYTTPVVLQMPAWADPDYSTFANWNVTPPKYNQLDGSVERRSHTGEYMVIENIPRWKWIDGKVAKKDGKPVMQFVAIQRRDCGEWALPGGMVDPGEQIAATVKREFCEEAMNSLSLTKDERHKLQELISTIFQHGEMIYKGYVDDPRNTDNAWMETVAFNFHDETNDSIGCLPLRAGDDAKNVAWLDVDKEQALYANHSMLLQNVAHLKQAHW</sequence>
<dbReference type="PROSITE" id="PS51462">
    <property type="entry name" value="NUDIX"/>
    <property type="match status" value="1"/>
</dbReference>
<dbReference type="Ensembl" id="ENSEBUT00000013535.1">
    <property type="protein sequence ID" value="ENSEBUP00000012959.1"/>
    <property type="gene ID" value="ENSEBUG00000008171.1"/>
</dbReference>
<dbReference type="GeneTree" id="ENSGT00390000017405"/>
<evidence type="ECO:0000313" key="3">
    <source>
        <dbReference type="Proteomes" id="UP000694388"/>
    </source>
</evidence>
<dbReference type="AlphaFoldDB" id="A0A8C4QD12"/>
<evidence type="ECO:0000313" key="2">
    <source>
        <dbReference type="Ensembl" id="ENSEBUP00000012959.1"/>
    </source>
</evidence>
<feature type="domain" description="Nudix hydrolase" evidence="1">
    <location>
        <begin position="96"/>
        <end position="265"/>
    </location>
</feature>
<name>A0A8C4QD12_EPTBU</name>
<evidence type="ECO:0000259" key="1">
    <source>
        <dbReference type="PROSITE" id="PS51462"/>
    </source>
</evidence>
<dbReference type="InterPro" id="IPR015797">
    <property type="entry name" value="NUDIX_hydrolase-like_dom_sf"/>
</dbReference>
<accession>A0A8C4QD12</accession>
<protein>
    <recommendedName>
        <fullName evidence="1">Nudix hydrolase domain-containing protein</fullName>
    </recommendedName>
</protein>
<dbReference type="PANTHER" id="PTHR13030">
    <property type="entry name" value="NUDIX HYDROLASE"/>
    <property type="match status" value="1"/>
</dbReference>